<proteinExistence type="inferred from homology"/>
<dbReference type="PANTHER" id="PTHR47739">
    <property type="entry name" value="TRNA1(VAL) (ADENINE(37)-N6)-METHYLTRANSFERASE"/>
    <property type="match status" value="1"/>
</dbReference>
<dbReference type="GO" id="GO:0032259">
    <property type="term" value="P:methylation"/>
    <property type="evidence" value="ECO:0007669"/>
    <property type="project" value="UniProtKB-KW"/>
</dbReference>
<dbReference type="InterPro" id="IPR002052">
    <property type="entry name" value="DNA_methylase_N6_adenine_CS"/>
</dbReference>
<evidence type="ECO:0000313" key="5">
    <source>
        <dbReference type="Proteomes" id="UP000319148"/>
    </source>
</evidence>
<protein>
    <submittedName>
        <fullName evidence="4">Methyltransferase</fullName>
    </submittedName>
</protein>
<dbReference type="RefSeq" id="WP_139941790.1">
    <property type="nucleotide sequence ID" value="NZ_JBHSYP010000005.1"/>
</dbReference>
<dbReference type="GO" id="GO:0009307">
    <property type="term" value="P:DNA restriction-modification system"/>
    <property type="evidence" value="ECO:0007669"/>
    <property type="project" value="UniProtKB-KW"/>
</dbReference>
<dbReference type="AlphaFoldDB" id="A0A501PB73"/>
<evidence type="ECO:0000313" key="4">
    <source>
        <dbReference type="EMBL" id="TPD57475.1"/>
    </source>
</evidence>
<dbReference type="PRINTS" id="PR00507">
    <property type="entry name" value="N12N6MTFRASE"/>
</dbReference>
<dbReference type="GO" id="GO:0008170">
    <property type="term" value="F:N-methyltransferase activity"/>
    <property type="evidence" value="ECO:0007669"/>
    <property type="project" value="InterPro"/>
</dbReference>
<keyword evidence="5" id="KW-1185">Reference proteome</keyword>
<dbReference type="SUPFAM" id="SSF53335">
    <property type="entry name" value="S-adenosyl-L-methionine-dependent methyltransferases"/>
    <property type="match status" value="1"/>
</dbReference>
<dbReference type="InterPro" id="IPR003356">
    <property type="entry name" value="DNA_methylase_A-5"/>
</dbReference>
<sequence length="255" mass="28073">MTELFQTDYSTDDFLGGLVRLHQPRKGYRVSMDTVHLAATLDPRPGDRLLDVGAGTGGILTCLAGRLGEASRDLVLHGLELQPLHVEFARANAELNGFEDRISYFEGDLAAPPAECTKNSYDHVVTNPPYYEKDTHSVSPQENRALAHADSHLTLSEWIEHCLKMVKPKGYLSLVQKAERLAEILSALQGRAGEIIVYPIWSREGGNAGRVIVRARKGSRTPLVLKRGLVVHTSDGGYTDRAEAIQRHGQKLDIG</sequence>
<dbReference type="InterPro" id="IPR050210">
    <property type="entry name" value="tRNA_Adenine-N(6)_MTase"/>
</dbReference>
<evidence type="ECO:0000256" key="2">
    <source>
        <dbReference type="ARBA" id="ARBA00022747"/>
    </source>
</evidence>
<name>A0A501PB73_9PROT</name>
<keyword evidence="4" id="KW-0489">Methyltransferase</keyword>
<evidence type="ECO:0000259" key="3">
    <source>
        <dbReference type="Pfam" id="PF02384"/>
    </source>
</evidence>
<organism evidence="4 5">
    <name type="scientific">Emcibacter nanhaiensis</name>
    <dbReference type="NCBI Taxonomy" id="1505037"/>
    <lineage>
        <taxon>Bacteria</taxon>
        <taxon>Pseudomonadati</taxon>
        <taxon>Pseudomonadota</taxon>
        <taxon>Alphaproteobacteria</taxon>
        <taxon>Emcibacterales</taxon>
        <taxon>Emcibacteraceae</taxon>
        <taxon>Emcibacter</taxon>
    </lineage>
</organism>
<comment type="similarity">
    <text evidence="1">Belongs to the N(4)/N(6)-methyltransferase family.</text>
</comment>
<dbReference type="GO" id="GO:0003677">
    <property type="term" value="F:DNA binding"/>
    <property type="evidence" value="ECO:0007669"/>
    <property type="project" value="InterPro"/>
</dbReference>
<dbReference type="PANTHER" id="PTHR47739:SF1">
    <property type="entry name" value="TRNA1(VAL) (ADENINE(37)-N6)-METHYLTRANSFERASE"/>
    <property type="match status" value="1"/>
</dbReference>
<keyword evidence="4" id="KW-0808">Transferase</keyword>
<dbReference type="InterPro" id="IPR029063">
    <property type="entry name" value="SAM-dependent_MTases_sf"/>
</dbReference>
<dbReference type="Gene3D" id="3.40.50.150">
    <property type="entry name" value="Vaccinia Virus protein VP39"/>
    <property type="match status" value="1"/>
</dbReference>
<gene>
    <name evidence="4" type="ORF">FIV46_15255</name>
</gene>
<reference evidence="5" key="1">
    <citation type="submission" date="2019-06" db="EMBL/GenBank/DDBJ databases">
        <title>The complete genome of Emcibacter congregatus ZYLT.</title>
        <authorList>
            <person name="Zhao Z."/>
        </authorList>
    </citation>
    <scope>NUCLEOTIDE SEQUENCE [LARGE SCALE GENOMIC DNA]</scope>
    <source>
        <strain evidence="5">MCCC 1A06723</strain>
    </source>
</reference>
<dbReference type="PROSITE" id="PS00092">
    <property type="entry name" value="N6_MTASE"/>
    <property type="match status" value="1"/>
</dbReference>
<dbReference type="Pfam" id="PF02384">
    <property type="entry name" value="N6_Mtase"/>
    <property type="match status" value="1"/>
</dbReference>
<evidence type="ECO:0000256" key="1">
    <source>
        <dbReference type="ARBA" id="ARBA00006594"/>
    </source>
</evidence>
<dbReference type="Proteomes" id="UP000319148">
    <property type="component" value="Unassembled WGS sequence"/>
</dbReference>
<comment type="caution">
    <text evidence="4">The sequence shown here is derived from an EMBL/GenBank/DDBJ whole genome shotgun (WGS) entry which is preliminary data.</text>
</comment>
<dbReference type="EMBL" id="VFIY01000018">
    <property type="protein sequence ID" value="TPD57475.1"/>
    <property type="molecule type" value="Genomic_DNA"/>
</dbReference>
<feature type="domain" description="DNA methylase adenine-specific" evidence="3">
    <location>
        <begin position="37"/>
        <end position="178"/>
    </location>
</feature>
<dbReference type="CDD" id="cd02440">
    <property type="entry name" value="AdoMet_MTases"/>
    <property type="match status" value="1"/>
</dbReference>
<dbReference type="OrthoDB" id="5489421at2"/>
<accession>A0A501PB73</accession>
<keyword evidence="2" id="KW-0680">Restriction system</keyword>